<evidence type="ECO:0000256" key="3">
    <source>
        <dbReference type="ARBA" id="ARBA00022692"/>
    </source>
</evidence>
<reference evidence="8" key="1">
    <citation type="submission" date="2022-10" db="EMBL/GenBank/DDBJ databases">
        <title>Determination and structural analysis of whole genome sequence of Sarocladium strictum F4-1.</title>
        <authorList>
            <person name="Hu L."/>
            <person name="Jiang Y."/>
        </authorList>
    </citation>
    <scope>NUCLEOTIDE SEQUENCE</scope>
    <source>
        <strain evidence="8">F4-1</strain>
    </source>
</reference>
<evidence type="ECO:0000256" key="2">
    <source>
        <dbReference type="ARBA" id="ARBA00022448"/>
    </source>
</evidence>
<dbReference type="Pfam" id="PF07690">
    <property type="entry name" value="MFS_1"/>
    <property type="match status" value="1"/>
</dbReference>
<evidence type="ECO:0000256" key="4">
    <source>
        <dbReference type="ARBA" id="ARBA00022989"/>
    </source>
</evidence>
<protein>
    <recommendedName>
        <fullName evidence="7">Major facilitator superfamily (MFS) profile domain-containing protein</fullName>
    </recommendedName>
</protein>
<feature type="transmembrane region" description="Helical" evidence="6">
    <location>
        <begin position="138"/>
        <end position="160"/>
    </location>
</feature>
<dbReference type="Gene3D" id="1.20.1250.20">
    <property type="entry name" value="MFS general substrate transporter like domains"/>
    <property type="match status" value="2"/>
</dbReference>
<evidence type="ECO:0000256" key="5">
    <source>
        <dbReference type="ARBA" id="ARBA00023136"/>
    </source>
</evidence>
<feature type="transmembrane region" description="Helical" evidence="6">
    <location>
        <begin position="114"/>
        <end position="132"/>
    </location>
</feature>
<evidence type="ECO:0000259" key="7">
    <source>
        <dbReference type="PROSITE" id="PS50850"/>
    </source>
</evidence>
<feature type="transmembrane region" description="Helical" evidence="6">
    <location>
        <begin position="42"/>
        <end position="59"/>
    </location>
</feature>
<dbReference type="SUPFAM" id="SSF103473">
    <property type="entry name" value="MFS general substrate transporter"/>
    <property type="match status" value="1"/>
</dbReference>
<evidence type="ECO:0000256" key="6">
    <source>
        <dbReference type="SAM" id="Phobius"/>
    </source>
</evidence>
<proteinExistence type="predicted"/>
<feature type="transmembrane region" description="Helical" evidence="6">
    <location>
        <begin position="367"/>
        <end position="390"/>
    </location>
</feature>
<evidence type="ECO:0000313" key="8">
    <source>
        <dbReference type="EMBL" id="KAK0388087.1"/>
    </source>
</evidence>
<keyword evidence="4 6" id="KW-1133">Transmembrane helix</keyword>
<feature type="domain" description="Major facilitator superfamily (MFS) profile" evidence="7">
    <location>
        <begin position="46"/>
        <end position="458"/>
    </location>
</feature>
<organism evidence="8 9">
    <name type="scientific">Sarocladium strictum</name>
    <name type="common">Black bundle disease fungus</name>
    <name type="synonym">Acremonium strictum</name>
    <dbReference type="NCBI Taxonomy" id="5046"/>
    <lineage>
        <taxon>Eukaryota</taxon>
        <taxon>Fungi</taxon>
        <taxon>Dikarya</taxon>
        <taxon>Ascomycota</taxon>
        <taxon>Pezizomycotina</taxon>
        <taxon>Sordariomycetes</taxon>
        <taxon>Hypocreomycetidae</taxon>
        <taxon>Hypocreales</taxon>
        <taxon>Sarocladiaceae</taxon>
        <taxon>Sarocladium</taxon>
    </lineage>
</organism>
<gene>
    <name evidence="8" type="ORF">NLU13_4331</name>
</gene>
<dbReference type="GO" id="GO:0016020">
    <property type="term" value="C:membrane"/>
    <property type="evidence" value="ECO:0007669"/>
    <property type="project" value="UniProtKB-SubCell"/>
</dbReference>
<comment type="caution">
    <text evidence="8">The sequence shown here is derived from an EMBL/GenBank/DDBJ whole genome shotgun (WGS) entry which is preliminary data.</text>
</comment>
<keyword evidence="2" id="KW-0813">Transport</keyword>
<dbReference type="PANTHER" id="PTHR43791:SF24">
    <property type="entry name" value="NICOTINIC ACID PLASMA MEMBRANE TRANSPORTER"/>
    <property type="match status" value="1"/>
</dbReference>
<dbReference type="Proteomes" id="UP001175261">
    <property type="component" value="Unassembled WGS sequence"/>
</dbReference>
<dbReference type="EMBL" id="JAPDFR010000003">
    <property type="protein sequence ID" value="KAK0388087.1"/>
    <property type="molecule type" value="Genomic_DNA"/>
</dbReference>
<dbReference type="PROSITE" id="PS50850">
    <property type="entry name" value="MFS"/>
    <property type="match status" value="1"/>
</dbReference>
<dbReference type="FunFam" id="1.20.1250.20:FF:000013">
    <property type="entry name" value="MFS general substrate transporter"/>
    <property type="match status" value="1"/>
</dbReference>
<name>A0AA39GIN9_SARSR</name>
<keyword evidence="5 6" id="KW-0472">Membrane</keyword>
<evidence type="ECO:0000313" key="9">
    <source>
        <dbReference type="Proteomes" id="UP001175261"/>
    </source>
</evidence>
<feature type="transmembrane region" description="Helical" evidence="6">
    <location>
        <begin position="306"/>
        <end position="328"/>
    </location>
</feature>
<dbReference type="InterPro" id="IPR011701">
    <property type="entry name" value="MFS"/>
</dbReference>
<dbReference type="FunFam" id="1.20.1250.20:FF:000018">
    <property type="entry name" value="MFS transporter permease"/>
    <property type="match status" value="1"/>
</dbReference>
<dbReference type="GO" id="GO:0022857">
    <property type="term" value="F:transmembrane transporter activity"/>
    <property type="evidence" value="ECO:0007669"/>
    <property type="project" value="InterPro"/>
</dbReference>
<comment type="subcellular location">
    <subcellularLocation>
        <location evidence="1">Membrane</location>
        <topology evidence="1">Multi-pass membrane protein</topology>
    </subcellularLocation>
</comment>
<feature type="transmembrane region" description="Helical" evidence="6">
    <location>
        <begin position="433"/>
        <end position="454"/>
    </location>
</feature>
<sequence length="489" mass="54600">MAIEENNVNMALDAEKLGADESSLSQGLHIDPVQEKKLLRKLDLYLAPIMTIVFLTAYLDRSNIGNAASAGMLQDIGMANEELGNAITLFYVTYVTFEIPCSLVLKRFHPRRMIPGLMLGWSFVLIGTGFMHNTAQMYASRLLIGAFESGLFPCLALYLSGFYQPTEQALRISYLFVAAALSGSFGGLFAYALIKMDGVQGLEGWRWLFIIEGIASVGIAVFTYWALPNNFEDARFLTEDDKALMRVRAELNARYNGRPDFNWHDVKLAIKDPKLYVSCWNQFMADICSFGVSSFLPLIIRGFGYSVVATQLLTIPVFFWASCAYIGISWMSDHWQRRAFFMWPACIVAAVGYAINIGLPITSKEVLYFSLFLIAPGAYVIVGLNCAWLLNSHAPYYKRAMAIGTNQTIGNCAGLVVGQIFKKKEDGKYLMGLSGSLAATALALCGQITLYFILQTQNKKRNALTEEERMQEIQRGKDGDFHPDYRYAL</sequence>
<dbReference type="PANTHER" id="PTHR43791">
    <property type="entry name" value="PERMEASE-RELATED"/>
    <property type="match status" value="1"/>
</dbReference>
<evidence type="ECO:0000256" key="1">
    <source>
        <dbReference type="ARBA" id="ARBA00004141"/>
    </source>
</evidence>
<feature type="transmembrane region" description="Helical" evidence="6">
    <location>
        <begin position="206"/>
        <end position="227"/>
    </location>
</feature>
<dbReference type="AlphaFoldDB" id="A0AA39GIN9"/>
<dbReference type="InterPro" id="IPR020846">
    <property type="entry name" value="MFS_dom"/>
</dbReference>
<keyword evidence="9" id="KW-1185">Reference proteome</keyword>
<feature type="transmembrane region" description="Helical" evidence="6">
    <location>
        <begin position="86"/>
        <end position="105"/>
    </location>
</feature>
<accession>A0AA39GIN9</accession>
<feature type="transmembrane region" description="Helical" evidence="6">
    <location>
        <begin position="172"/>
        <end position="194"/>
    </location>
</feature>
<feature type="transmembrane region" description="Helical" evidence="6">
    <location>
        <begin position="340"/>
        <end position="361"/>
    </location>
</feature>
<keyword evidence="3 6" id="KW-0812">Transmembrane</keyword>
<dbReference type="InterPro" id="IPR036259">
    <property type="entry name" value="MFS_trans_sf"/>
</dbReference>